<accession>A0A3G6K9F1</accession>
<proteinExistence type="predicted"/>
<evidence type="ECO:0008006" key="4">
    <source>
        <dbReference type="Google" id="ProtNLM"/>
    </source>
</evidence>
<dbReference type="SUPFAM" id="SSF58100">
    <property type="entry name" value="Bacterial hemolysins"/>
    <property type="match status" value="1"/>
</dbReference>
<organism evidence="3">
    <name type="scientific">Lactobacillus delbrueckii subsp. lactis</name>
    <dbReference type="NCBI Taxonomy" id="29397"/>
    <lineage>
        <taxon>Bacteria</taxon>
        <taxon>Bacillati</taxon>
        <taxon>Bacillota</taxon>
        <taxon>Bacilli</taxon>
        <taxon>Lactobacillales</taxon>
        <taxon>Lactobacillaceae</taxon>
        <taxon>Lactobacillus</taxon>
    </lineage>
</organism>
<dbReference type="AlphaFoldDB" id="A0A3G6K9F1"/>
<name>A0A3G6K9F1_LACDL</name>
<feature type="signal peptide" evidence="2">
    <location>
        <begin position="1"/>
        <end position="22"/>
    </location>
</feature>
<feature type="region of interest" description="Disordered" evidence="1">
    <location>
        <begin position="40"/>
        <end position="68"/>
    </location>
</feature>
<feature type="compositionally biased region" description="Basic and acidic residues" evidence="1">
    <location>
        <begin position="40"/>
        <end position="51"/>
    </location>
</feature>
<feature type="chain" id="PRO_5043183179" description="YtxH domain-containing protein" evidence="2">
    <location>
        <begin position="23"/>
        <end position="116"/>
    </location>
</feature>
<keyword evidence="2" id="KW-0732">Signal</keyword>
<protein>
    <recommendedName>
        <fullName evidence="4">YtxH domain-containing protein</fullName>
    </recommendedName>
</protein>
<evidence type="ECO:0000313" key="3">
    <source>
        <dbReference type="EMBL" id="AZA15746.1"/>
    </source>
</evidence>
<reference evidence="3" key="1">
    <citation type="submission" date="2018-07" db="EMBL/GenBank/DDBJ databases">
        <authorList>
            <person name="Somerville V."/>
        </authorList>
    </citation>
    <scope>NUCLEOTIDE SEQUENCE</scope>
    <source>
        <strain evidence="3">NWC_2_2</strain>
    </source>
</reference>
<gene>
    <name evidence="3" type="ORF">DQL93_03625</name>
</gene>
<dbReference type="EMBL" id="CP031023">
    <property type="protein sequence ID" value="AZA15746.1"/>
    <property type="molecule type" value="Genomic_DNA"/>
</dbReference>
<evidence type="ECO:0000256" key="1">
    <source>
        <dbReference type="SAM" id="MobiDB-lite"/>
    </source>
</evidence>
<dbReference type="RefSeq" id="WP_130137598.1">
    <property type="nucleotide sequence ID" value="NZ_CP046131.1"/>
</dbReference>
<sequence>MRNFKHFGLGFLLGAAAGAVFAFLPDENGKSTREYLKEDAEDFKESHKELQDGLSRAQEAGSRLASELPAAEQMVSDLNTDVERFKQEADKEITRLQAKIDRLSSELNQDMNESEN</sequence>
<evidence type="ECO:0000256" key="2">
    <source>
        <dbReference type="SAM" id="SignalP"/>
    </source>
</evidence>